<feature type="region of interest" description="Disordered" evidence="15">
    <location>
        <begin position="695"/>
        <end position="718"/>
    </location>
</feature>
<dbReference type="Pfam" id="PF01529">
    <property type="entry name" value="DHHC"/>
    <property type="match status" value="1"/>
</dbReference>
<feature type="domain" description="AWS" evidence="18">
    <location>
        <begin position="775"/>
        <end position="822"/>
    </location>
</feature>
<dbReference type="SMART" id="SM00317">
    <property type="entry name" value="SET"/>
    <property type="match status" value="1"/>
</dbReference>
<evidence type="ECO:0000256" key="10">
    <source>
        <dbReference type="ARBA" id="ARBA00023136"/>
    </source>
</evidence>
<dbReference type="InterPro" id="IPR046341">
    <property type="entry name" value="SET_dom_sf"/>
</dbReference>
<dbReference type="InterPro" id="IPR001594">
    <property type="entry name" value="Palmitoyltrfase_DHHC"/>
</dbReference>
<dbReference type="GO" id="GO:0006355">
    <property type="term" value="P:regulation of DNA-templated transcription"/>
    <property type="evidence" value="ECO:0000318"/>
    <property type="project" value="GO_Central"/>
</dbReference>
<dbReference type="Pfam" id="PF00856">
    <property type="entry name" value="SET"/>
    <property type="match status" value="1"/>
</dbReference>
<keyword evidence="10 16" id="KW-0472">Membrane</keyword>
<feature type="region of interest" description="Disordered" evidence="15">
    <location>
        <begin position="1"/>
        <end position="36"/>
    </location>
</feature>
<keyword evidence="5" id="KW-0489">Methyltransferase</keyword>
<dbReference type="PROSITE" id="PS50216">
    <property type="entry name" value="DHHC"/>
    <property type="match status" value="1"/>
</dbReference>
<evidence type="ECO:0000256" key="9">
    <source>
        <dbReference type="ARBA" id="ARBA00022989"/>
    </source>
</evidence>
<dbReference type="InterPro" id="IPR001214">
    <property type="entry name" value="SET_dom"/>
</dbReference>
<dbReference type="Pfam" id="PF17907">
    <property type="entry name" value="AWS"/>
    <property type="match status" value="1"/>
</dbReference>
<proteinExistence type="predicted"/>
<dbReference type="Proteomes" id="UP000001055">
    <property type="component" value="Unassembled WGS sequence"/>
</dbReference>
<dbReference type="GO" id="GO:0016020">
    <property type="term" value="C:membrane"/>
    <property type="evidence" value="ECO:0007669"/>
    <property type="project" value="UniProtKB-SubCell"/>
</dbReference>
<evidence type="ECO:0000256" key="5">
    <source>
        <dbReference type="ARBA" id="ARBA00022603"/>
    </source>
</evidence>
<sequence>MSSQRLQQQRNQRPNSLLANGSLYSEGTHDAPANSYRQSIGSTQTMRTPTLGLHHELDQPPPSRGTDITDRDMPDRTTANSTPTGAETMRPNQGHEKLTSAESSPRLARKEMSKDAVRKELGKNHEYFSGNTAFCWGGRLQNTRDRPVNIEWTMVVSAVGNNAAMEVPTKYCKSCNIWRPPRAHHCRVCDNCIETQDHHCVWLNNCVGRRNYRYFFVFVCATTLLGLFLLGASLAHLLIWRSRNDASFGAAIDKWRVPFAMAIYGLVSWAYPFSLGIYHLFLVGRGETTREYLNSHKFMKKDRHRPFTQGSIIKNWLAVLQRPRPPTYLHFKKSYEEGDQRFGSRKDKRTAPFFAETSAGFSSQDVHSSCPMNIYAFAVMNCCCASATGPPVHRPLLSFASLPRRTTTHRNATRDCASLDMAARDASPTSTSSTLSNITVQTEKQVDARIMSSASPSISTPPTSLDDECSVLSDTTKAEQSSEVTEGNHVPRGLENAPDTPGPPQDVPPSDGRRSARSSRKSVATYNVQILAGTAIHTPTKYLEKHHKNVLHGSIDSPTDDKDDSTPAKKKGMKAKLASANVDDPVEQQLVSEAAQAARRRTSSRVTDLRKEALRNISGVGNVVANVLSDGKALVQNTLKRSASDPALQSSKLKRTLHMKGDDVGSDADGASDQQPQKSKTKLWLRQGLYVGQHRDFNPRLSETQNRARKRAKKRQDGEALPLPMFAADRILNEDPHHVFKDFKLPFDTYHPLPRKVKVDGFIGEASALWKRDKQDASQCYCDAEDGCGEACHNRIMAYECDNTNCPLGPELCGNRPFAELKRRAKGNRYDYGVEVTDTPDRGYGVRAMRMFEPHQIIVEYAGEIITQSECERRMKQVYKKDKCYYLMSFDNKMIIDATRGTIARFVNHSCEPNCEMIKWTVGGEPRMALFAGPRGIMTGEELTYDYNFE</sequence>
<feature type="compositionally biased region" description="Polar residues" evidence="15">
    <location>
        <begin position="427"/>
        <end position="443"/>
    </location>
</feature>
<dbReference type="RefSeq" id="XP_001791052.1">
    <property type="nucleotide sequence ID" value="XM_001791000.1"/>
</dbReference>
<keyword evidence="6" id="KW-0808">Transferase</keyword>
<evidence type="ECO:0000256" key="3">
    <source>
        <dbReference type="ARBA" id="ARBA00004286"/>
    </source>
</evidence>
<feature type="compositionally biased region" description="Low complexity" evidence="15">
    <location>
        <begin position="452"/>
        <end position="464"/>
    </location>
</feature>
<reference evidence="20" key="1">
    <citation type="journal article" date="2007" name="Plant Cell">
        <title>Dothideomycete-plant interactions illuminated by genome sequencing and EST analysis of the wheat pathogen Stagonospora nodorum.</title>
        <authorList>
            <person name="Hane J.K."/>
            <person name="Lowe R.G."/>
            <person name="Solomon P.S."/>
            <person name="Tan K.C."/>
            <person name="Schoch C.L."/>
            <person name="Spatafora J.W."/>
            <person name="Crous P.W."/>
            <person name="Kodira C."/>
            <person name="Birren B.W."/>
            <person name="Galagan J.E."/>
            <person name="Torriani S.F."/>
            <person name="McDonald B.A."/>
            <person name="Oliver R.P."/>
        </authorList>
    </citation>
    <scope>NUCLEOTIDE SEQUENCE [LARGE SCALE GENOMIC DNA]</scope>
    <source>
        <strain evidence="20">SN15 / ATCC MYA-4574 / FGSC 10173</strain>
    </source>
</reference>
<dbReference type="VEuPathDB" id="FungiDB:JI435_300200"/>
<keyword evidence="13" id="KW-0449">Lipoprotein</keyword>
<evidence type="ECO:0000256" key="7">
    <source>
        <dbReference type="ARBA" id="ARBA00022691"/>
    </source>
</evidence>
<evidence type="ECO:0000256" key="6">
    <source>
        <dbReference type="ARBA" id="ARBA00022679"/>
    </source>
</evidence>
<dbReference type="eggNOG" id="KOG1311">
    <property type="taxonomic scope" value="Eukaryota"/>
</dbReference>
<dbReference type="KEGG" id="pno:SNOG_00365"/>
<comment type="subcellular location">
    <subcellularLocation>
        <location evidence="3">Chromosome</location>
    </subcellularLocation>
    <subcellularLocation>
        <location evidence="2">Membrane</location>
        <topology evidence="2">Multi-pass membrane protein</topology>
    </subcellularLocation>
    <subcellularLocation>
        <location evidence="1">Nucleus</location>
    </subcellularLocation>
</comment>
<dbReference type="SMART" id="SM00570">
    <property type="entry name" value="AWS"/>
    <property type="match status" value="1"/>
</dbReference>
<feature type="transmembrane region" description="Helical" evidence="16">
    <location>
        <begin position="214"/>
        <end position="239"/>
    </location>
</feature>
<feature type="compositionally biased region" description="Low complexity" evidence="15">
    <location>
        <begin position="1"/>
        <end position="18"/>
    </location>
</feature>
<dbReference type="GO" id="GO:0000785">
    <property type="term" value="C:chromatin"/>
    <property type="evidence" value="ECO:0000318"/>
    <property type="project" value="GO_Central"/>
</dbReference>
<dbReference type="GO" id="GO:0032259">
    <property type="term" value="P:methylation"/>
    <property type="evidence" value="ECO:0007669"/>
    <property type="project" value="UniProtKB-KW"/>
</dbReference>
<evidence type="ECO:0000256" key="8">
    <source>
        <dbReference type="ARBA" id="ARBA00022692"/>
    </source>
</evidence>
<evidence type="ECO:0000256" key="14">
    <source>
        <dbReference type="ARBA" id="ARBA00048048"/>
    </source>
</evidence>
<feature type="compositionally biased region" description="Polar residues" evidence="15">
    <location>
        <begin position="472"/>
        <end position="485"/>
    </location>
</feature>
<dbReference type="InterPro" id="IPR050777">
    <property type="entry name" value="SET2_Histone-Lys_MeTrsfase"/>
</dbReference>
<comment type="catalytic activity">
    <reaction evidence="14">
        <text>L-cysteinyl-[protein] + hexadecanoyl-CoA = S-hexadecanoyl-L-cysteinyl-[protein] + CoA</text>
        <dbReference type="Rhea" id="RHEA:36683"/>
        <dbReference type="Rhea" id="RHEA-COMP:10131"/>
        <dbReference type="Rhea" id="RHEA-COMP:11032"/>
        <dbReference type="ChEBI" id="CHEBI:29950"/>
        <dbReference type="ChEBI" id="CHEBI:57287"/>
        <dbReference type="ChEBI" id="CHEBI:57379"/>
        <dbReference type="ChEBI" id="CHEBI:74151"/>
        <dbReference type="EC" id="2.3.1.225"/>
    </reaction>
</comment>
<dbReference type="GO" id="GO:0005634">
    <property type="term" value="C:nucleus"/>
    <property type="evidence" value="ECO:0000318"/>
    <property type="project" value="GO_Central"/>
</dbReference>
<evidence type="ECO:0000256" key="12">
    <source>
        <dbReference type="ARBA" id="ARBA00023242"/>
    </source>
</evidence>
<evidence type="ECO:0000259" key="18">
    <source>
        <dbReference type="PROSITE" id="PS51215"/>
    </source>
</evidence>
<evidence type="ECO:0008006" key="21">
    <source>
        <dbReference type="Google" id="ProtNLM"/>
    </source>
</evidence>
<dbReference type="Gene3D" id="2.170.270.10">
    <property type="entry name" value="SET domain"/>
    <property type="match status" value="1"/>
</dbReference>
<accession>Q0V6J9</accession>
<dbReference type="eggNOG" id="KOG1083">
    <property type="taxonomic scope" value="Eukaryota"/>
</dbReference>
<evidence type="ECO:0000256" key="16">
    <source>
        <dbReference type="SAM" id="Phobius"/>
    </source>
</evidence>
<dbReference type="PROSITE" id="PS51215">
    <property type="entry name" value="AWS"/>
    <property type="match status" value="1"/>
</dbReference>
<keyword evidence="12" id="KW-0539">Nucleus</keyword>
<dbReference type="VEuPathDB" id="FungiDB:JI435_003650"/>
<dbReference type="EMBL" id="CH445325">
    <property type="protein sequence ID" value="EAT91860.2"/>
    <property type="molecule type" value="Genomic_DNA"/>
</dbReference>
<feature type="region of interest" description="Disordered" evidence="15">
    <location>
        <begin position="52"/>
        <end position="115"/>
    </location>
</feature>
<evidence type="ECO:0000256" key="15">
    <source>
        <dbReference type="SAM" id="MobiDB-lite"/>
    </source>
</evidence>
<dbReference type="AlphaFoldDB" id="Q0V6J9"/>
<evidence type="ECO:0000256" key="4">
    <source>
        <dbReference type="ARBA" id="ARBA00022454"/>
    </source>
</evidence>
<evidence type="ECO:0000313" key="19">
    <source>
        <dbReference type="EMBL" id="EAT91860.2"/>
    </source>
</evidence>
<dbReference type="GO" id="GO:0019706">
    <property type="term" value="F:protein-cysteine S-palmitoyltransferase activity"/>
    <property type="evidence" value="ECO:0007669"/>
    <property type="project" value="UniProtKB-EC"/>
</dbReference>
<evidence type="ECO:0000256" key="1">
    <source>
        <dbReference type="ARBA" id="ARBA00004123"/>
    </source>
</evidence>
<keyword evidence="4" id="KW-0158">Chromosome</keyword>
<dbReference type="InterPro" id="IPR006560">
    <property type="entry name" value="AWS_dom"/>
</dbReference>
<evidence type="ECO:0000256" key="13">
    <source>
        <dbReference type="ARBA" id="ARBA00023288"/>
    </source>
</evidence>
<dbReference type="GO" id="GO:0046975">
    <property type="term" value="F:histone H3K36 methyltransferase activity"/>
    <property type="evidence" value="ECO:0000318"/>
    <property type="project" value="GO_Central"/>
</dbReference>
<dbReference type="SUPFAM" id="SSF82199">
    <property type="entry name" value="SET domain"/>
    <property type="match status" value="1"/>
</dbReference>
<dbReference type="STRING" id="321614.Q0V6J9"/>
<evidence type="ECO:0000256" key="11">
    <source>
        <dbReference type="ARBA" id="ARBA00023139"/>
    </source>
</evidence>
<evidence type="ECO:0000259" key="17">
    <source>
        <dbReference type="PROSITE" id="PS50280"/>
    </source>
</evidence>
<feature type="region of interest" description="Disordered" evidence="15">
    <location>
        <begin position="407"/>
        <end position="522"/>
    </location>
</feature>
<feature type="region of interest" description="Disordered" evidence="15">
    <location>
        <begin position="551"/>
        <end position="572"/>
    </location>
</feature>
<evidence type="ECO:0000256" key="2">
    <source>
        <dbReference type="ARBA" id="ARBA00004141"/>
    </source>
</evidence>
<keyword evidence="8 16" id="KW-0812">Transmembrane</keyword>
<keyword evidence="7" id="KW-0949">S-adenosyl-L-methionine</keyword>
<feature type="transmembrane region" description="Helical" evidence="16">
    <location>
        <begin position="259"/>
        <end position="281"/>
    </location>
</feature>
<name>Q0V6J9_PHANO</name>
<evidence type="ECO:0000313" key="20">
    <source>
        <dbReference type="Proteomes" id="UP000001055"/>
    </source>
</evidence>
<keyword evidence="9 16" id="KW-1133">Transmembrane helix</keyword>
<dbReference type="GeneID" id="5967610"/>
<gene>
    <name evidence="19" type="ORF">SNOG_00365</name>
</gene>
<protein>
    <recommendedName>
        <fullName evidence="21">SET domain-containing protein</fullName>
    </recommendedName>
</protein>
<organism evidence="19 20">
    <name type="scientific">Phaeosphaeria nodorum (strain SN15 / ATCC MYA-4574 / FGSC 10173)</name>
    <name type="common">Glume blotch fungus</name>
    <name type="synonym">Parastagonospora nodorum</name>
    <dbReference type="NCBI Taxonomy" id="321614"/>
    <lineage>
        <taxon>Eukaryota</taxon>
        <taxon>Fungi</taxon>
        <taxon>Dikarya</taxon>
        <taxon>Ascomycota</taxon>
        <taxon>Pezizomycotina</taxon>
        <taxon>Dothideomycetes</taxon>
        <taxon>Pleosporomycetidae</taxon>
        <taxon>Pleosporales</taxon>
        <taxon>Pleosporineae</taxon>
        <taxon>Phaeosphaeriaceae</taxon>
        <taxon>Parastagonospora</taxon>
    </lineage>
</organism>
<dbReference type="HOGENOM" id="CLU_309269_0_0_1"/>
<dbReference type="InParanoid" id="Q0V6J9"/>
<dbReference type="PANTHER" id="PTHR22884">
    <property type="entry name" value="SET DOMAIN PROTEINS"/>
    <property type="match status" value="1"/>
</dbReference>
<dbReference type="PROSITE" id="PS50280">
    <property type="entry name" value="SET"/>
    <property type="match status" value="1"/>
</dbReference>
<feature type="compositionally biased region" description="Polar residues" evidence="15">
    <location>
        <begin position="641"/>
        <end position="651"/>
    </location>
</feature>
<keyword evidence="11" id="KW-0564">Palmitate</keyword>
<feature type="region of interest" description="Disordered" evidence="15">
    <location>
        <begin position="641"/>
        <end position="682"/>
    </location>
</feature>
<feature type="domain" description="SET" evidence="17">
    <location>
        <begin position="832"/>
        <end position="948"/>
    </location>
</feature>